<name>A0A831JQ69_9GAMM</name>
<accession>A0A831JQ69</accession>
<proteinExistence type="predicted"/>
<dbReference type="EMBL" id="DRCV01000009">
    <property type="protein sequence ID" value="HDK37422.1"/>
    <property type="molecule type" value="Genomic_DNA"/>
</dbReference>
<comment type="caution">
    <text evidence="1">The sequence shown here is derived from an EMBL/GenBank/DDBJ whole genome shotgun (WGS) entry which is preliminary data.</text>
</comment>
<dbReference type="AlphaFoldDB" id="A0A831JQ69"/>
<organism evidence="1">
    <name type="scientific">Thiolapillus brandeum</name>
    <dbReference type="NCBI Taxonomy" id="1076588"/>
    <lineage>
        <taxon>Bacteria</taxon>
        <taxon>Pseudomonadati</taxon>
        <taxon>Pseudomonadota</taxon>
        <taxon>Gammaproteobacteria</taxon>
        <taxon>Chromatiales</taxon>
        <taxon>Sedimenticolaceae</taxon>
        <taxon>Thiolapillus</taxon>
    </lineage>
</organism>
<dbReference type="Proteomes" id="UP000885822">
    <property type="component" value="Unassembled WGS sequence"/>
</dbReference>
<evidence type="ECO:0000313" key="1">
    <source>
        <dbReference type="EMBL" id="HDK37422.1"/>
    </source>
</evidence>
<sequence>MTEEMIEEEKPKRKYVRRNKEYKNVTKARIHLGDGAILLPGATTTLSVELIDLLGDRVEAVK</sequence>
<gene>
    <name evidence="1" type="ORF">ENG92_00180</name>
</gene>
<protein>
    <submittedName>
        <fullName evidence="1">Uncharacterized protein</fullName>
    </submittedName>
</protein>
<reference evidence="1" key="1">
    <citation type="journal article" date="2020" name="mSystems">
        <title>Genome- and Community-Level Interaction Insights into Carbon Utilization and Element Cycling Functions of Hydrothermarchaeota in Hydrothermal Sediment.</title>
        <authorList>
            <person name="Zhou Z."/>
            <person name="Liu Y."/>
            <person name="Xu W."/>
            <person name="Pan J."/>
            <person name="Luo Z.H."/>
            <person name="Li M."/>
        </authorList>
    </citation>
    <scope>NUCLEOTIDE SEQUENCE [LARGE SCALE GENOMIC DNA]</scope>
    <source>
        <strain evidence="1">HyVt-26</strain>
    </source>
</reference>